<proteinExistence type="predicted"/>
<feature type="domain" description="GST C-terminal" evidence="1">
    <location>
        <begin position="43"/>
        <end position="178"/>
    </location>
</feature>
<dbReference type="Pfam" id="PF00043">
    <property type="entry name" value="GST_C"/>
    <property type="match status" value="1"/>
</dbReference>
<organism evidence="2 3">
    <name type="scientific">Quercus rubra</name>
    <name type="common">Northern red oak</name>
    <name type="synonym">Quercus borealis</name>
    <dbReference type="NCBI Taxonomy" id="3512"/>
    <lineage>
        <taxon>Eukaryota</taxon>
        <taxon>Viridiplantae</taxon>
        <taxon>Streptophyta</taxon>
        <taxon>Embryophyta</taxon>
        <taxon>Tracheophyta</taxon>
        <taxon>Spermatophyta</taxon>
        <taxon>Magnoliopsida</taxon>
        <taxon>eudicotyledons</taxon>
        <taxon>Gunneridae</taxon>
        <taxon>Pentapetalae</taxon>
        <taxon>rosids</taxon>
        <taxon>fabids</taxon>
        <taxon>Fagales</taxon>
        <taxon>Fagaceae</taxon>
        <taxon>Quercus</taxon>
    </lineage>
</organism>
<dbReference type="PANTHER" id="PTHR11260:SF782">
    <property type="entry name" value="GLUTATHIONE S-TRANSFERASE"/>
    <property type="match status" value="1"/>
</dbReference>
<keyword evidence="3" id="KW-1185">Reference proteome</keyword>
<dbReference type="InterPro" id="IPR010987">
    <property type="entry name" value="Glutathione-S-Trfase_C-like"/>
</dbReference>
<accession>A0AAN7IUA0</accession>
<evidence type="ECO:0000259" key="1">
    <source>
        <dbReference type="PROSITE" id="PS50405"/>
    </source>
</evidence>
<dbReference type="InterPro" id="IPR045073">
    <property type="entry name" value="Omega/Tau-like"/>
</dbReference>
<dbReference type="Proteomes" id="UP001324115">
    <property type="component" value="Unassembled WGS sequence"/>
</dbReference>
<dbReference type="GO" id="GO:0005737">
    <property type="term" value="C:cytoplasm"/>
    <property type="evidence" value="ECO:0007669"/>
    <property type="project" value="TreeGrafter"/>
</dbReference>
<dbReference type="CDD" id="cd03185">
    <property type="entry name" value="GST_C_Tau"/>
    <property type="match status" value="1"/>
</dbReference>
<dbReference type="PROSITE" id="PS50405">
    <property type="entry name" value="GST_CTER"/>
    <property type="match status" value="1"/>
</dbReference>
<reference evidence="2 3" key="1">
    <citation type="journal article" date="2023" name="G3 (Bethesda)">
        <title>A haplotype-resolved chromosome-scale genome for Quercus rubra L. provides insights into the genetics of adaptive traits for red oak species.</title>
        <authorList>
            <person name="Kapoor B."/>
            <person name="Jenkins J."/>
            <person name="Schmutz J."/>
            <person name="Zhebentyayeva T."/>
            <person name="Kuelheim C."/>
            <person name="Coggeshall M."/>
            <person name="Heim C."/>
            <person name="Lasky J.R."/>
            <person name="Leites L."/>
            <person name="Islam-Faridi N."/>
            <person name="Romero-Severson J."/>
            <person name="DeLeo V.L."/>
            <person name="Lucas S.M."/>
            <person name="Lazic D."/>
            <person name="Gailing O."/>
            <person name="Carlson J."/>
            <person name="Staton M."/>
        </authorList>
    </citation>
    <scope>NUCLEOTIDE SEQUENCE [LARGE SCALE GENOMIC DNA]</scope>
    <source>
        <strain evidence="2">Pseudo-F2</strain>
    </source>
</reference>
<dbReference type="PANTHER" id="PTHR11260">
    <property type="entry name" value="GLUTATHIONE S-TRANSFERASE, GST, SUPERFAMILY, GST DOMAIN CONTAINING"/>
    <property type="match status" value="1"/>
</dbReference>
<name>A0AAN7IUA0_QUERU</name>
<dbReference type="AlphaFoldDB" id="A0AAN7IUA0"/>
<evidence type="ECO:0000313" key="2">
    <source>
        <dbReference type="EMBL" id="KAK4594428.1"/>
    </source>
</evidence>
<comment type="caution">
    <text evidence="2">The sequence shown here is derived from an EMBL/GenBank/DDBJ whole genome shotgun (WGS) entry which is preliminary data.</text>
</comment>
<evidence type="ECO:0000313" key="3">
    <source>
        <dbReference type="Proteomes" id="UP001324115"/>
    </source>
</evidence>
<sequence>MKLRLEKEQTKLSRRPVSLGKSIHTFSFKRNLLKELKSLCLQASITRDRRPFLVKYDYTYIDEVWKDKAHARFWADFVDKKVYDQDIIKKEFIENFKILEGELGDKPYFGGETFGFVDLVLITTYSHASKMFGKFSIGEECPKIFAWAEKCMQKDSVAKSLPNQKKIYEFFAQLRKKLGLD</sequence>
<gene>
    <name evidence="2" type="ORF">RGQ29_018206</name>
</gene>
<dbReference type="Gene3D" id="1.20.1050.10">
    <property type="match status" value="1"/>
</dbReference>
<dbReference type="InterPro" id="IPR036282">
    <property type="entry name" value="Glutathione-S-Trfase_C_sf"/>
</dbReference>
<dbReference type="GO" id="GO:0004364">
    <property type="term" value="F:glutathione transferase activity"/>
    <property type="evidence" value="ECO:0007669"/>
    <property type="project" value="InterPro"/>
</dbReference>
<dbReference type="InterPro" id="IPR004046">
    <property type="entry name" value="GST_C"/>
</dbReference>
<dbReference type="GO" id="GO:0006749">
    <property type="term" value="P:glutathione metabolic process"/>
    <property type="evidence" value="ECO:0007669"/>
    <property type="project" value="InterPro"/>
</dbReference>
<protein>
    <recommendedName>
        <fullName evidence="1">GST C-terminal domain-containing protein</fullName>
    </recommendedName>
</protein>
<dbReference type="SUPFAM" id="SSF47616">
    <property type="entry name" value="GST C-terminal domain-like"/>
    <property type="match status" value="1"/>
</dbReference>
<dbReference type="EMBL" id="JAXUIC010000004">
    <property type="protein sequence ID" value="KAK4594428.1"/>
    <property type="molecule type" value="Genomic_DNA"/>
</dbReference>
<dbReference type="InterPro" id="IPR045074">
    <property type="entry name" value="GST_C_Tau"/>
</dbReference>